<dbReference type="PANTHER" id="PTHR19384">
    <property type="entry name" value="NITRIC OXIDE SYNTHASE-RELATED"/>
    <property type="match status" value="1"/>
</dbReference>
<dbReference type="InterPro" id="IPR005625">
    <property type="entry name" value="PepSY-ass_TM"/>
</dbReference>
<organism evidence="7 8">
    <name type="scientific">Ruegeria aquimaris</name>
    <dbReference type="NCBI Taxonomy" id="2984333"/>
    <lineage>
        <taxon>Bacteria</taxon>
        <taxon>Pseudomonadati</taxon>
        <taxon>Pseudomonadota</taxon>
        <taxon>Alphaproteobacteria</taxon>
        <taxon>Rhodobacterales</taxon>
        <taxon>Roseobacteraceae</taxon>
        <taxon>Ruegeria</taxon>
    </lineage>
</organism>
<evidence type="ECO:0000256" key="4">
    <source>
        <dbReference type="SAM" id="Phobius"/>
    </source>
</evidence>
<dbReference type="PRINTS" id="PR00371">
    <property type="entry name" value="FPNCR"/>
</dbReference>
<comment type="caution">
    <text evidence="7">The sequence shown here is derived from an EMBL/GenBank/DDBJ whole genome shotgun (WGS) entry which is preliminary data.</text>
</comment>
<dbReference type="PROSITE" id="PS51384">
    <property type="entry name" value="FAD_FR"/>
    <property type="match status" value="1"/>
</dbReference>
<evidence type="ECO:0000256" key="3">
    <source>
        <dbReference type="ARBA" id="ARBA00023797"/>
    </source>
</evidence>
<dbReference type="Gene3D" id="3.40.50.80">
    <property type="entry name" value="Nucleotide-binding domain of ferredoxin-NADP reductase (FNR) module"/>
    <property type="match status" value="1"/>
</dbReference>
<dbReference type="Pfam" id="PF00258">
    <property type="entry name" value="Flavodoxin_1"/>
    <property type="match status" value="1"/>
</dbReference>
<dbReference type="PROSITE" id="PS50902">
    <property type="entry name" value="FLAVODOXIN_LIKE"/>
    <property type="match status" value="1"/>
</dbReference>
<dbReference type="Gene3D" id="3.40.50.360">
    <property type="match status" value="1"/>
</dbReference>
<dbReference type="InterPro" id="IPR017938">
    <property type="entry name" value="Riboflavin_synthase-like_b-brl"/>
</dbReference>
<dbReference type="CDD" id="cd06201">
    <property type="entry name" value="SiR_like2"/>
    <property type="match status" value="1"/>
</dbReference>
<dbReference type="InterPro" id="IPR001433">
    <property type="entry name" value="OxRdtase_FAD/NAD-bd"/>
</dbReference>
<feature type="domain" description="Flavodoxin-like" evidence="5">
    <location>
        <begin position="333"/>
        <end position="469"/>
    </location>
</feature>
<evidence type="ECO:0000259" key="6">
    <source>
        <dbReference type="PROSITE" id="PS51384"/>
    </source>
</evidence>
<evidence type="ECO:0000313" key="7">
    <source>
        <dbReference type="EMBL" id="MCV2890402.1"/>
    </source>
</evidence>
<keyword evidence="4" id="KW-1133">Transmembrane helix</keyword>
<dbReference type="EMBL" id="JAOWLB010000017">
    <property type="protein sequence ID" value="MCV2890402.1"/>
    <property type="molecule type" value="Genomic_DNA"/>
</dbReference>
<dbReference type="InterPro" id="IPR001709">
    <property type="entry name" value="Flavoprot_Pyr_Nucl_cyt_Rdtase"/>
</dbReference>
<dbReference type="Proteomes" id="UP001320899">
    <property type="component" value="Unassembled WGS sequence"/>
</dbReference>
<dbReference type="InterPro" id="IPR017927">
    <property type="entry name" value="FAD-bd_FR_type"/>
</dbReference>
<evidence type="ECO:0000256" key="1">
    <source>
        <dbReference type="ARBA" id="ARBA00022630"/>
    </source>
</evidence>
<feature type="domain" description="FAD-binding FR-type" evidence="6">
    <location>
        <begin position="485"/>
        <end position="598"/>
    </location>
</feature>
<keyword evidence="8" id="KW-1185">Reference proteome</keyword>
<keyword evidence="4" id="KW-0812">Transmembrane</keyword>
<dbReference type="InterPro" id="IPR039261">
    <property type="entry name" value="FNR_nucleotide-bd"/>
</dbReference>
<dbReference type="RefSeq" id="WP_263830062.1">
    <property type="nucleotide sequence ID" value="NZ_JAOWLB010000017.1"/>
</dbReference>
<feature type="transmembrane region" description="Helical" evidence="4">
    <location>
        <begin position="287"/>
        <end position="313"/>
    </location>
</feature>
<dbReference type="Pfam" id="PF03929">
    <property type="entry name" value="PepSY_TM"/>
    <property type="match status" value="1"/>
</dbReference>
<dbReference type="Pfam" id="PF00970">
    <property type="entry name" value="FAD_binding_6"/>
    <property type="match status" value="1"/>
</dbReference>
<name>A0ABT3AP90_9RHOB</name>
<dbReference type="Pfam" id="PF00175">
    <property type="entry name" value="NAD_binding_1"/>
    <property type="match status" value="1"/>
</dbReference>
<dbReference type="SUPFAM" id="SSF52343">
    <property type="entry name" value="Ferredoxin reductase-like, C-terminal NADP-linked domain"/>
    <property type="match status" value="1"/>
</dbReference>
<dbReference type="SUPFAM" id="SSF52218">
    <property type="entry name" value="Flavoproteins"/>
    <property type="match status" value="1"/>
</dbReference>
<keyword evidence="1" id="KW-0285">Flavoprotein</keyword>
<evidence type="ECO:0000259" key="5">
    <source>
        <dbReference type="PROSITE" id="PS50902"/>
    </source>
</evidence>
<dbReference type="InterPro" id="IPR008254">
    <property type="entry name" value="Flavodoxin/NO_synth"/>
</dbReference>
<gene>
    <name evidence="7" type="ORF">OE747_18860</name>
</gene>
<dbReference type="Gene3D" id="2.40.30.10">
    <property type="entry name" value="Translation factors"/>
    <property type="match status" value="1"/>
</dbReference>
<evidence type="ECO:0000256" key="2">
    <source>
        <dbReference type="ARBA" id="ARBA00022643"/>
    </source>
</evidence>
<keyword evidence="4" id="KW-0472">Membrane</keyword>
<sequence length="735" mass="78034">MVRALHRWPGLLALALVTVLALSGAALSVFPAAERIAAPQAEAGLSVATLADRIQAVYPGVEQIRRSPSGRITAYWFDQGAPGAAVIDPATGEGVASADPNQAERWLTNLHRSLFLGDGGRIAMAAGAAAMLVLSLTGAALVLRRTGGWRRWFAPLRGSFVGRLHVEIARNAVIGLILSSTTALWMTASTFDLLPDGGTMPAFPAEVSGETGTAFKQMRTLQQTPVTELRELSFPYPGDSTDVFTLKTERGTGYLDQGTGALLAWSDLTGWERVSETVYMLHTGQGAATLGLILGLMALGVPAMSATGVLIWLAGRRGRPRIRGNQPAGRAETILLVGSEGGSTWDFAATLHAALTETGQKVHVGPMSAFAPHRYAAAQRIIVLAATYGNGAAPASAQGFLDRLGALDAAPDMPLAVLGFGDRSFPAYCAFAKAVAIAAQATGWQELLPLDMIDRQSPQDFARWGNLLGEALGLDLALSHQPGLPKTQTLTLISRRDYGAAVQAPTAILRFALPRVSLWQRLTGARFARFQAGDLIGVLPKGSAVPRLYSLASTRRDGFIEIVVRKHPGGLCSGQLVALQPGDTVTAFLRRNPAFRPGRGRTPLILIGAGAGIGPLAGLIRGNARRRPVHLFFGMRHPDSDFFYGEELPAWQEEGRLTWLVTAVSRGMRPHYVQDALHAEASQVAELIRNGARVMVCGGREMAAGVADALAEILAPSGLTPAVLKAEGRYIEDVY</sequence>
<evidence type="ECO:0000313" key="8">
    <source>
        <dbReference type="Proteomes" id="UP001320899"/>
    </source>
</evidence>
<feature type="transmembrane region" description="Helical" evidence="4">
    <location>
        <begin position="122"/>
        <end position="143"/>
    </location>
</feature>
<dbReference type="PANTHER" id="PTHR19384:SF17">
    <property type="entry name" value="NADPH--CYTOCHROME P450 REDUCTASE"/>
    <property type="match status" value="1"/>
</dbReference>
<dbReference type="SUPFAM" id="SSF63380">
    <property type="entry name" value="Riboflavin synthase domain-like"/>
    <property type="match status" value="1"/>
</dbReference>
<keyword evidence="2" id="KW-0288">FMN</keyword>
<dbReference type="InterPro" id="IPR008333">
    <property type="entry name" value="Cbr1-like_FAD-bd_dom"/>
</dbReference>
<accession>A0ABT3AP90</accession>
<dbReference type="InterPro" id="IPR029039">
    <property type="entry name" value="Flavoprotein-like_sf"/>
</dbReference>
<reference evidence="7 8" key="1">
    <citation type="submission" date="2022-10" db="EMBL/GenBank/DDBJ databases">
        <title>Ruegeria sp. nov., isolated from ocean surface sediments.</title>
        <authorList>
            <person name="He W."/>
            <person name="Xue H.-P."/>
            <person name="Zhang D.-F."/>
        </authorList>
    </citation>
    <scope>NUCLEOTIDE SEQUENCE [LARGE SCALE GENOMIC DNA]</scope>
    <source>
        <strain evidence="7 8">XHP0148</strain>
    </source>
</reference>
<protein>
    <recommendedName>
        <fullName evidence="3">NADPH--hemoprotein reductase</fullName>
        <ecNumber evidence="3">1.6.2.4</ecNumber>
    </recommendedName>
</protein>
<proteinExistence type="predicted"/>
<dbReference type="EC" id="1.6.2.4" evidence="3"/>